<dbReference type="AlphaFoldDB" id="A0A0F9J739"/>
<evidence type="ECO:0000313" key="1">
    <source>
        <dbReference type="EMBL" id="KKM65599.1"/>
    </source>
</evidence>
<name>A0A0F9J739_9ZZZZ</name>
<accession>A0A0F9J739</accession>
<evidence type="ECO:0008006" key="2">
    <source>
        <dbReference type="Google" id="ProtNLM"/>
    </source>
</evidence>
<proteinExistence type="predicted"/>
<reference evidence="1" key="1">
    <citation type="journal article" date="2015" name="Nature">
        <title>Complex archaea that bridge the gap between prokaryotes and eukaryotes.</title>
        <authorList>
            <person name="Spang A."/>
            <person name="Saw J.H."/>
            <person name="Jorgensen S.L."/>
            <person name="Zaremba-Niedzwiedzka K."/>
            <person name="Martijn J."/>
            <person name="Lind A.E."/>
            <person name="van Eijk R."/>
            <person name="Schleper C."/>
            <person name="Guy L."/>
            <person name="Ettema T.J."/>
        </authorList>
    </citation>
    <scope>NUCLEOTIDE SEQUENCE</scope>
</reference>
<protein>
    <recommendedName>
        <fullName evidence="2">Nucleotide-diphospho-sugar transferase domain-containing protein</fullName>
    </recommendedName>
</protein>
<sequence length="271" mass="30630">MTYRICVARPAGHKLECLDMGTYLAQWINELSKCPGALGVDFFTVSNPRIRMMRNMCVAHAFEKKADFLLFLDPDHRVDKYVQLDPQGNTRCTPDATPFFPAAWALALQHRQQDHPPAVYAAPYCGCPPDMPVQTFTKNKQGQLVRVDRDQAAALRGWQQVAATGTGLMLIDMRVFQKLYRPDVPYFKDTYTDATETKIKFSQDIDFCLRCGALGMPTYVNFSCWASHYQLAEVERPGHNSPAEVEQPIILAPDPQIPVLRVDGTGDRSWK</sequence>
<organism evidence="1">
    <name type="scientific">marine sediment metagenome</name>
    <dbReference type="NCBI Taxonomy" id="412755"/>
    <lineage>
        <taxon>unclassified sequences</taxon>
        <taxon>metagenomes</taxon>
        <taxon>ecological metagenomes</taxon>
    </lineage>
</organism>
<dbReference type="SUPFAM" id="SSF53448">
    <property type="entry name" value="Nucleotide-diphospho-sugar transferases"/>
    <property type="match status" value="1"/>
</dbReference>
<dbReference type="EMBL" id="LAZR01010699">
    <property type="protein sequence ID" value="KKM65599.1"/>
    <property type="molecule type" value="Genomic_DNA"/>
</dbReference>
<comment type="caution">
    <text evidence="1">The sequence shown here is derived from an EMBL/GenBank/DDBJ whole genome shotgun (WGS) entry which is preliminary data.</text>
</comment>
<dbReference type="InterPro" id="IPR029044">
    <property type="entry name" value="Nucleotide-diphossugar_trans"/>
</dbReference>
<gene>
    <name evidence="1" type="ORF">LCGC14_1489690</name>
</gene>